<dbReference type="RefSeq" id="WP_227261084.1">
    <property type="nucleotide sequence ID" value="NZ_BAAADU010000002.1"/>
</dbReference>
<evidence type="ECO:0000256" key="7">
    <source>
        <dbReference type="SAM" id="MobiDB-lite"/>
    </source>
</evidence>
<comment type="caution">
    <text evidence="9">The sequence shown here is derived from an EMBL/GenBank/DDBJ whole genome shotgun (WGS) entry which is preliminary data.</text>
</comment>
<evidence type="ECO:0000256" key="4">
    <source>
        <dbReference type="ARBA" id="ARBA00023014"/>
    </source>
</evidence>
<organism evidence="9 10">
    <name type="scientific">Salarchaeum japonicum</name>
    <dbReference type="NCBI Taxonomy" id="555573"/>
    <lineage>
        <taxon>Archaea</taxon>
        <taxon>Methanobacteriati</taxon>
        <taxon>Methanobacteriota</taxon>
        <taxon>Stenosarchaea group</taxon>
        <taxon>Halobacteria</taxon>
        <taxon>Halobacteriales</taxon>
        <taxon>Halobacteriaceae</taxon>
    </lineage>
</organism>
<evidence type="ECO:0000313" key="9">
    <source>
        <dbReference type="EMBL" id="GAA0650869.1"/>
    </source>
</evidence>
<keyword evidence="3" id="KW-0408">Iron</keyword>
<name>A0AAV3T0Y4_9EURY</name>
<evidence type="ECO:0000259" key="8">
    <source>
        <dbReference type="PROSITE" id="PS51296"/>
    </source>
</evidence>
<evidence type="ECO:0000256" key="1">
    <source>
        <dbReference type="ARBA" id="ARBA00022714"/>
    </source>
</evidence>
<dbReference type="GO" id="GO:0016020">
    <property type="term" value="C:membrane"/>
    <property type="evidence" value="ECO:0007669"/>
    <property type="project" value="InterPro"/>
</dbReference>
<accession>A0AAV3T0Y4</accession>
<dbReference type="PRINTS" id="PR00162">
    <property type="entry name" value="RIESKE"/>
</dbReference>
<dbReference type="InterPro" id="IPR014349">
    <property type="entry name" value="Rieske_Fe-S_prot"/>
</dbReference>
<dbReference type="GO" id="GO:0046872">
    <property type="term" value="F:metal ion binding"/>
    <property type="evidence" value="ECO:0007669"/>
    <property type="project" value="UniProtKB-KW"/>
</dbReference>
<dbReference type="Gene3D" id="2.102.10.10">
    <property type="entry name" value="Rieske [2Fe-2S] iron-sulphur domain"/>
    <property type="match status" value="1"/>
</dbReference>
<keyword evidence="4" id="KW-0411">Iron-sulfur</keyword>
<proteinExistence type="predicted"/>
<keyword evidence="5" id="KW-1015">Disulfide bond</keyword>
<evidence type="ECO:0000256" key="2">
    <source>
        <dbReference type="ARBA" id="ARBA00022723"/>
    </source>
</evidence>
<gene>
    <name evidence="9" type="ORF">GCM10009019_12200</name>
</gene>
<dbReference type="EMBL" id="BAAADU010000002">
    <property type="protein sequence ID" value="GAA0650869.1"/>
    <property type="molecule type" value="Genomic_DNA"/>
</dbReference>
<evidence type="ECO:0000256" key="6">
    <source>
        <dbReference type="ARBA" id="ARBA00034078"/>
    </source>
</evidence>
<dbReference type="PROSITE" id="PS51296">
    <property type="entry name" value="RIESKE"/>
    <property type="match status" value="1"/>
</dbReference>
<protein>
    <recommendedName>
        <fullName evidence="8">Rieske domain-containing protein</fullName>
    </recommendedName>
</protein>
<dbReference type="InterPro" id="IPR017941">
    <property type="entry name" value="Rieske_2Fe-2S"/>
</dbReference>
<dbReference type="CDD" id="cd03467">
    <property type="entry name" value="Rieske"/>
    <property type="match status" value="1"/>
</dbReference>
<keyword evidence="10" id="KW-1185">Reference proteome</keyword>
<feature type="compositionally biased region" description="Acidic residues" evidence="7">
    <location>
        <begin position="12"/>
        <end position="24"/>
    </location>
</feature>
<evidence type="ECO:0000256" key="5">
    <source>
        <dbReference type="ARBA" id="ARBA00023157"/>
    </source>
</evidence>
<dbReference type="InterPro" id="IPR005805">
    <property type="entry name" value="Rieske_Fe-S_prot_C"/>
</dbReference>
<feature type="domain" description="Rieske" evidence="8">
    <location>
        <begin position="138"/>
        <end position="211"/>
    </location>
</feature>
<keyword evidence="1" id="KW-0001">2Fe-2S</keyword>
<dbReference type="Pfam" id="PF00355">
    <property type="entry name" value="Rieske"/>
    <property type="match status" value="1"/>
</dbReference>
<dbReference type="AlphaFoldDB" id="A0AAV3T0Y4"/>
<dbReference type="SUPFAM" id="SSF50022">
    <property type="entry name" value="ISP domain"/>
    <property type="match status" value="1"/>
</dbReference>
<evidence type="ECO:0000256" key="3">
    <source>
        <dbReference type="ARBA" id="ARBA00023004"/>
    </source>
</evidence>
<dbReference type="GO" id="GO:0051537">
    <property type="term" value="F:2 iron, 2 sulfur cluster binding"/>
    <property type="evidence" value="ECO:0007669"/>
    <property type="project" value="UniProtKB-KW"/>
</dbReference>
<comment type="cofactor">
    <cofactor evidence="6">
        <name>[2Fe-2S] cluster</name>
        <dbReference type="ChEBI" id="CHEBI:190135"/>
    </cofactor>
</comment>
<evidence type="ECO:0000313" key="10">
    <source>
        <dbReference type="Proteomes" id="UP001500194"/>
    </source>
</evidence>
<dbReference type="GeneID" id="68574111"/>
<dbReference type="PANTHER" id="PTHR10134">
    <property type="entry name" value="CYTOCHROME B-C1 COMPLEX SUBUNIT RIESKE, MITOCHONDRIAL"/>
    <property type="match status" value="1"/>
</dbReference>
<reference evidence="9 10" key="1">
    <citation type="journal article" date="2019" name="Int. J. Syst. Evol. Microbiol.">
        <title>The Global Catalogue of Microorganisms (GCM) 10K type strain sequencing project: providing services to taxonomists for standard genome sequencing and annotation.</title>
        <authorList>
            <consortium name="The Broad Institute Genomics Platform"/>
            <consortium name="The Broad Institute Genome Sequencing Center for Infectious Disease"/>
            <person name="Wu L."/>
            <person name="Ma J."/>
        </authorList>
    </citation>
    <scope>NUCLEOTIDE SEQUENCE [LARGE SCALE GENOMIC DNA]</scope>
    <source>
        <strain evidence="9 10">JCM 16327</strain>
    </source>
</reference>
<dbReference type="InterPro" id="IPR036922">
    <property type="entry name" value="Rieske_2Fe-2S_sf"/>
</dbReference>
<feature type="region of interest" description="Disordered" evidence="7">
    <location>
        <begin position="1"/>
        <end position="26"/>
    </location>
</feature>
<keyword evidence="2" id="KW-0479">Metal-binding</keyword>
<sequence>MSTNDDTTTAEAEQEPEPEGEPEQIPERDTLVETRRNAAKLFAGIAGSAAIGSFAVNGLVGVDSAAVKDTTTLTYETMYVSGTHLVDQEGNRVGLDAIPAGSGEMMTVFPEAEGGGALTAAGQTATLLIRFEQDQYAEPTNLDGVVEGYAAYSKVCTHAGCQVSQRDGQDLLCPCHQSVFDPLNGCEVVGGPAPRPLPQLPIGVTEEGDLLMATGHFEAPIGAGGGE</sequence>
<dbReference type="Proteomes" id="UP001500194">
    <property type="component" value="Unassembled WGS sequence"/>
</dbReference>